<keyword evidence="4" id="KW-0159">Chromosome partition</keyword>
<dbReference type="GO" id="GO:0007059">
    <property type="term" value="P:chromosome segregation"/>
    <property type="evidence" value="ECO:0007669"/>
    <property type="project" value="UniProtKB-KW"/>
</dbReference>
<dbReference type="InterPro" id="IPR050206">
    <property type="entry name" value="FtsK/SpoIIIE/SftA"/>
</dbReference>
<keyword evidence="5 8" id="KW-0067">ATP-binding</keyword>
<dbReference type="GO" id="GO:0016020">
    <property type="term" value="C:membrane"/>
    <property type="evidence" value="ECO:0007669"/>
    <property type="project" value="UniProtKB-SubCell"/>
</dbReference>
<feature type="binding site" evidence="8">
    <location>
        <begin position="498"/>
        <end position="505"/>
    </location>
    <ligand>
        <name>ATP</name>
        <dbReference type="ChEBI" id="CHEBI:30616"/>
    </ligand>
</feature>
<dbReference type="SMART" id="SM00382">
    <property type="entry name" value="AAA"/>
    <property type="match status" value="1"/>
</dbReference>
<evidence type="ECO:0000256" key="3">
    <source>
        <dbReference type="ARBA" id="ARBA00022741"/>
    </source>
</evidence>
<evidence type="ECO:0000259" key="11">
    <source>
        <dbReference type="PROSITE" id="PS50901"/>
    </source>
</evidence>
<dbReference type="InterPro" id="IPR002543">
    <property type="entry name" value="FtsK_dom"/>
</dbReference>
<evidence type="ECO:0000256" key="7">
    <source>
        <dbReference type="ARBA" id="ARBA00024986"/>
    </source>
</evidence>
<keyword evidence="12" id="KW-0131">Cell cycle</keyword>
<feature type="region of interest" description="Disordered" evidence="9">
    <location>
        <begin position="1"/>
        <end position="28"/>
    </location>
</feature>
<dbReference type="Gene3D" id="3.30.980.40">
    <property type="match status" value="1"/>
</dbReference>
<dbReference type="PANTHER" id="PTHR22683:SF41">
    <property type="entry name" value="DNA TRANSLOCASE FTSK"/>
    <property type="match status" value="1"/>
</dbReference>
<dbReference type="GO" id="GO:0003677">
    <property type="term" value="F:DNA binding"/>
    <property type="evidence" value="ECO:0007669"/>
    <property type="project" value="UniProtKB-KW"/>
</dbReference>
<dbReference type="Pfam" id="PF01580">
    <property type="entry name" value="FtsK_SpoIIIE"/>
    <property type="match status" value="1"/>
</dbReference>
<keyword evidence="6" id="KW-0238">DNA-binding</keyword>
<proteinExistence type="inferred from homology"/>
<feature type="transmembrane region" description="Helical" evidence="10">
    <location>
        <begin position="152"/>
        <end position="182"/>
    </location>
</feature>
<comment type="subcellular location">
    <subcellularLocation>
        <location evidence="1">Membrane</location>
        <topology evidence="1">Multi-pass membrane protein</topology>
    </subcellularLocation>
</comment>
<gene>
    <name evidence="12" type="ORF">BTJ66_10700</name>
</gene>
<feature type="compositionally biased region" description="Basic and acidic residues" evidence="9">
    <location>
        <begin position="217"/>
        <end position="236"/>
    </location>
</feature>
<evidence type="ECO:0000256" key="10">
    <source>
        <dbReference type="SAM" id="Phobius"/>
    </source>
</evidence>
<feature type="transmembrane region" description="Helical" evidence="10">
    <location>
        <begin position="72"/>
        <end position="91"/>
    </location>
</feature>
<organism evidence="12 13">
    <name type="scientific">Staphylococcus edaphicus</name>
    <dbReference type="NCBI Taxonomy" id="1955013"/>
    <lineage>
        <taxon>Bacteria</taxon>
        <taxon>Bacillati</taxon>
        <taxon>Bacillota</taxon>
        <taxon>Bacilli</taxon>
        <taxon>Bacillales</taxon>
        <taxon>Staphylococcaceae</taxon>
        <taxon>Staphylococcus</taxon>
    </lineage>
</organism>
<dbReference type="InterPro" id="IPR027417">
    <property type="entry name" value="P-loop_NTPase"/>
</dbReference>
<evidence type="ECO:0000256" key="6">
    <source>
        <dbReference type="ARBA" id="ARBA00023125"/>
    </source>
</evidence>
<feature type="domain" description="FtsK" evidence="11">
    <location>
        <begin position="481"/>
        <end position="677"/>
    </location>
</feature>
<dbReference type="EMBL" id="MRZN01000019">
    <property type="protein sequence ID" value="PHK48995.1"/>
    <property type="molecule type" value="Genomic_DNA"/>
</dbReference>
<dbReference type="Pfam" id="PF17854">
    <property type="entry name" value="FtsK_alpha"/>
    <property type="match status" value="1"/>
</dbReference>
<dbReference type="Gene3D" id="3.40.50.300">
    <property type="entry name" value="P-loop containing nucleotide triphosphate hydrolases"/>
    <property type="match status" value="1"/>
</dbReference>
<evidence type="ECO:0000256" key="2">
    <source>
        <dbReference type="ARBA" id="ARBA00006474"/>
    </source>
</evidence>
<dbReference type="Pfam" id="PF09397">
    <property type="entry name" value="FtsK_gamma"/>
    <property type="match status" value="1"/>
</dbReference>
<dbReference type="Gene3D" id="1.10.10.10">
    <property type="entry name" value="Winged helix-like DNA-binding domain superfamily/Winged helix DNA-binding domain"/>
    <property type="match status" value="1"/>
</dbReference>
<keyword evidence="12" id="KW-0132">Cell division</keyword>
<evidence type="ECO:0000256" key="4">
    <source>
        <dbReference type="ARBA" id="ARBA00022829"/>
    </source>
</evidence>
<comment type="function">
    <text evidence="7">Essential cell division protein that coordinates cell division and chromosome segregation. The N-terminus is involved in assembly of the cell-division machinery. The C-terminus functions as a DNA motor that moves dsDNA in an ATP-dependent manner towards the dif recombination site, which is located within the replication terminus region. Required for activation of the Xer recombinase, allowing activation of chromosome unlinking by recombination.</text>
</comment>
<keyword evidence="10" id="KW-1133">Transmembrane helix</keyword>
<evidence type="ECO:0000256" key="8">
    <source>
        <dbReference type="PROSITE-ProRule" id="PRU00289"/>
    </source>
</evidence>
<dbReference type="RefSeq" id="WP_099090946.1">
    <property type="nucleotide sequence ID" value="NZ_MRZN01000019.1"/>
</dbReference>
<feature type="transmembrane region" description="Helical" evidence="10">
    <location>
        <begin position="33"/>
        <end position="52"/>
    </location>
</feature>
<dbReference type="InterPro" id="IPR036390">
    <property type="entry name" value="WH_DNA-bd_sf"/>
</dbReference>
<evidence type="ECO:0000256" key="1">
    <source>
        <dbReference type="ARBA" id="ARBA00004141"/>
    </source>
</evidence>
<evidence type="ECO:0000313" key="12">
    <source>
        <dbReference type="EMBL" id="PHK48995.1"/>
    </source>
</evidence>
<dbReference type="InterPro" id="IPR036388">
    <property type="entry name" value="WH-like_DNA-bd_sf"/>
</dbReference>
<dbReference type="PANTHER" id="PTHR22683">
    <property type="entry name" value="SPORULATION PROTEIN RELATED"/>
    <property type="match status" value="1"/>
</dbReference>
<dbReference type="InterPro" id="IPR018541">
    <property type="entry name" value="Ftsk_gamma"/>
</dbReference>
<comment type="caution">
    <text evidence="12">The sequence shown here is derived from an EMBL/GenBank/DDBJ whole genome shotgun (WGS) entry which is preliminary data.</text>
</comment>
<dbReference type="Proteomes" id="UP000223828">
    <property type="component" value="Unassembled WGS sequence"/>
</dbReference>
<dbReference type="SMART" id="SM00843">
    <property type="entry name" value="Ftsk_gamma"/>
    <property type="match status" value="1"/>
</dbReference>
<dbReference type="PROSITE" id="PS50901">
    <property type="entry name" value="FTSK"/>
    <property type="match status" value="1"/>
</dbReference>
<keyword evidence="10" id="KW-0812">Transmembrane</keyword>
<accession>A0A2C6WLP1</accession>
<keyword evidence="3 8" id="KW-0547">Nucleotide-binding</keyword>
<dbReference type="GO" id="GO:0051301">
    <property type="term" value="P:cell division"/>
    <property type="evidence" value="ECO:0007669"/>
    <property type="project" value="UniProtKB-KW"/>
</dbReference>
<name>A0A2C6WLP1_9STAP</name>
<evidence type="ECO:0000313" key="13">
    <source>
        <dbReference type="Proteomes" id="UP000223828"/>
    </source>
</evidence>
<dbReference type="InterPro" id="IPR041027">
    <property type="entry name" value="FtsK_alpha"/>
</dbReference>
<protein>
    <submittedName>
        <fullName evidence="12">Cell division protein FtsK</fullName>
    </submittedName>
</protein>
<feature type="transmembrane region" description="Helical" evidence="10">
    <location>
        <begin position="98"/>
        <end position="117"/>
    </location>
</feature>
<dbReference type="InterPro" id="IPR003593">
    <property type="entry name" value="AAA+_ATPase"/>
</dbReference>
<dbReference type="AlphaFoldDB" id="A0A2C6WLP1"/>
<comment type="similarity">
    <text evidence="2">Belongs to the FtsK/SpoIIIE/SftA family.</text>
</comment>
<dbReference type="SUPFAM" id="SSF52540">
    <property type="entry name" value="P-loop containing nucleoside triphosphate hydrolases"/>
    <property type="match status" value="1"/>
</dbReference>
<feature type="region of interest" description="Disordered" evidence="9">
    <location>
        <begin position="208"/>
        <end position="309"/>
    </location>
</feature>
<reference evidence="13" key="1">
    <citation type="submission" date="2017-10" db="EMBL/GenBank/DDBJ databases">
        <title>Staphylococcus edaphicus sp. nov., isolated in Antarctica, harbouring mecC gene and genomic islands essential in adaptation to extreme environment.</title>
        <authorList>
            <person name="Pantucek R."/>
            <person name="Sedlacek I."/>
            <person name="Indrakova A."/>
            <person name="Vrbovska V."/>
            <person name="Maslanova I."/>
            <person name="Kovarovic V."/>
            <person name="Svec P."/>
            <person name="Kralova S."/>
            <person name="Kristofova L."/>
            <person name="Keklakova J."/>
            <person name="Petras P."/>
            <person name="Doskar J."/>
        </authorList>
    </citation>
    <scope>NUCLEOTIDE SEQUENCE [LARGE SCALE GENOMIC DNA]</scope>
    <source>
        <strain evidence="13">CCM 5085</strain>
    </source>
</reference>
<sequence length="816" mass="90906">MAQTKKRSTAKRKPANTKKKPTNKKKQQGDSPLRYVLAIGIFVIIVLGAFQLGIVGTMIDSFFNYLFGNSRFLTYILILIGTLFITYYKALPKTRRTVGTIVLQVALLLVTQIVFYFTDKVQAQREPVLSFVYKAYKHSNFPNFGGGLLGHYLLTIFIPLISIVGIIIVTILLIASSIILLLKQKHREVSKILFEKLKVKSQDVSANYKEKRKQNKVKKEANARIKAEKRAEREQQQLEANDSQDEVKDVSDLEEVSNPTSNQELSIPIYGHSDNEEEGTKQLQNPRGKRLNKRNHEHDNVQSDSIESNDADLASLDQSLDNNEETEITQNEAVNSISEAGEVENEAYTIPPLSLLKQPAKQKATSKAEVQKKGQLLETTLKNFGVDARVTQIKIGPAVTQYEIQPAQGVKVSKIVNLHNDIALALAAKDIRIEAPIPGRSAVGIEVPNDKISLVSLKEVLDEKFPAHNKLEVGLGRDISGDPITVELNKMPHLLVAGSTGSGKSVCINGIITSILLNAKPHEVKLMLIDPKMVELNIYNGIPHLLIPVVTNPHKASQALEKVVAEMERRYDLFQHSSTRNIEGYNEAIRRQNLELDEKQSELPYIVVIVDELADLMMVAGKEVENAIQRITQMARAAGIHLIIATQRPSVDVITGLIKNNIPSRIAFAVSSQIDSRTIIDSSGADKLLGKGDMLYVANGGSTRTRVQGAFLSDQEVQDVVNYVVEQQKANYVKEMEPDAPVEKSEMKSEDALYDEAYLFVIEQQKASTSLLQRQFRIGYNRASRLMDDLERNQVIGPQKGSKPRQILVDLDSDEV</sequence>
<dbReference type="GO" id="GO:0005524">
    <property type="term" value="F:ATP binding"/>
    <property type="evidence" value="ECO:0007669"/>
    <property type="project" value="UniProtKB-UniRule"/>
</dbReference>
<dbReference type="SUPFAM" id="SSF46785">
    <property type="entry name" value="Winged helix' DNA-binding domain"/>
    <property type="match status" value="1"/>
</dbReference>
<evidence type="ECO:0000256" key="9">
    <source>
        <dbReference type="SAM" id="MobiDB-lite"/>
    </source>
</evidence>
<feature type="compositionally biased region" description="Basic residues" evidence="9">
    <location>
        <begin position="1"/>
        <end position="26"/>
    </location>
</feature>
<keyword evidence="10" id="KW-0472">Membrane</keyword>
<evidence type="ECO:0000256" key="5">
    <source>
        <dbReference type="ARBA" id="ARBA00022840"/>
    </source>
</evidence>